<keyword evidence="2" id="KW-1185">Reference proteome</keyword>
<gene>
    <name evidence="1" type="ORF">AVEN_34194_1</name>
</gene>
<evidence type="ECO:0000313" key="2">
    <source>
        <dbReference type="Proteomes" id="UP000499080"/>
    </source>
</evidence>
<protein>
    <submittedName>
        <fullName evidence="1">Uncharacterized protein</fullName>
    </submittedName>
</protein>
<name>A0A4Y2GGP6_ARAVE</name>
<sequence length="131" mass="14474">MTRTTPELAPPFRNFRATPAGGRLAIAYDLACSRPHTRKVFSEVGFQACEPPSVSFQPEVGRGGLVIRSQFMNRRVTGSIAGSIGDQPYMWAWCTLRLMPYVKRLPIAIVWRFGEEVAISSVRCSKLGGPS</sequence>
<dbReference type="EMBL" id="BGPR01001393">
    <property type="protein sequence ID" value="GBM52780.1"/>
    <property type="molecule type" value="Genomic_DNA"/>
</dbReference>
<accession>A0A4Y2GGP6</accession>
<proteinExistence type="predicted"/>
<dbReference type="Proteomes" id="UP000499080">
    <property type="component" value="Unassembled WGS sequence"/>
</dbReference>
<dbReference type="AlphaFoldDB" id="A0A4Y2GGP6"/>
<evidence type="ECO:0000313" key="1">
    <source>
        <dbReference type="EMBL" id="GBM52780.1"/>
    </source>
</evidence>
<organism evidence="1 2">
    <name type="scientific">Araneus ventricosus</name>
    <name type="common">Orbweaver spider</name>
    <name type="synonym">Epeira ventricosa</name>
    <dbReference type="NCBI Taxonomy" id="182803"/>
    <lineage>
        <taxon>Eukaryota</taxon>
        <taxon>Metazoa</taxon>
        <taxon>Ecdysozoa</taxon>
        <taxon>Arthropoda</taxon>
        <taxon>Chelicerata</taxon>
        <taxon>Arachnida</taxon>
        <taxon>Araneae</taxon>
        <taxon>Araneomorphae</taxon>
        <taxon>Entelegynae</taxon>
        <taxon>Araneoidea</taxon>
        <taxon>Araneidae</taxon>
        <taxon>Araneus</taxon>
    </lineage>
</organism>
<comment type="caution">
    <text evidence="1">The sequence shown here is derived from an EMBL/GenBank/DDBJ whole genome shotgun (WGS) entry which is preliminary data.</text>
</comment>
<reference evidence="1 2" key="1">
    <citation type="journal article" date="2019" name="Sci. Rep.">
        <title>Orb-weaving spider Araneus ventricosus genome elucidates the spidroin gene catalogue.</title>
        <authorList>
            <person name="Kono N."/>
            <person name="Nakamura H."/>
            <person name="Ohtoshi R."/>
            <person name="Moran D.A.P."/>
            <person name="Shinohara A."/>
            <person name="Yoshida Y."/>
            <person name="Fujiwara M."/>
            <person name="Mori M."/>
            <person name="Tomita M."/>
            <person name="Arakawa K."/>
        </authorList>
    </citation>
    <scope>NUCLEOTIDE SEQUENCE [LARGE SCALE GENOMIC DNA]</scope>
</reference>